<gene>
    <name evidence="1" type="ORF">EDC54_10511</name>
</gene>
<protein>
    <submittedName>
        <fullName evidence="1">Uncharacterized protein</fullName>
    </submittedName>
</protein>
<organism evidence="1 2">
    <name type="scientific">Samsonia erythrinae</name>
    <dbReference type="NCBI Taxonomy" id="160434"/>
    <lineage>
        <taxon>Bacteria</taxon>
        <taxon>Pseudomonadati</taxon>
        <taxon>Pseudomonadota</taxon>
        <taxon>Gammaproteobacteria</taxon>
        <taxon>Enterobacterales</taxon>
        <taxon>Pectobacteriaceae</taxon>
        <taxon>Samsonia</taxon>
    </lineage>
</organism>
<evidence type="ECO:0000313" key="1">
    <source>
        <dbReference type="EMBL" id="TCV05745.1"/>
    </source>
</evidence>
<comment type="caution">
    <text evidence="1">The sequence shown here is derived from an EMBL/GenBank/DDBJ whole genome shotgun (WGS) entry which is preliminary data.</text>
</comment>
<accession>A0A4V2VTA9</accession>
<dbReference type="EMBL" id="SMBY01000005">
    <property type="protein sequence ID" value="TCV05745.1"/>
    <property type="molecule type" value="Genomic_DNA"/>
</dbReference>
<proteinExistence type="predicted"/>
<evidence type="ECO:0000313" key="2">
    <source>
        <dbReference type="Proteomes" id="UP000295433"/>
    </source>
</evidence>
<sequence>MGDLCRINTKRKPLGQVDDTPLSVLQTLSARPLCRLGGSGDESGDVGVAEGAT</sequence>
<reference evidence="1 2" key="1">
    <citation type="submission" date="2019-03" db="EMBL/GenBank/DDBJ databases">
        <title>Genomic Encyclopedia of Type Strains, Phase IV (KMG-IV): sequencing the most valuable type-strain genomes for metagenomic binning, comparative biology and taxonomic classification.</title>
        <authorList>
            <person name="Goeker M."/>
        </authorList>
    </citation>
    <scope>NUCLEOTIDE SEQUENCE [LARGE SCALE GENOMIC DNA]</scope>
    <source>
        <strain evidence="1 2">DSM 16730</strain>
    </source>
</reference>
<name>A0A4V2VTA9_9GAMM</name>
<dbReference type="Proteomes" id="UP000295433">
    <property type="component" value="Unassembled WGS sequence"/>
</dbReference>
<dbReference type="RefSeq" id="WP_165904296.1">
    <property type="nucleotide sequence ID" value="NZ_JAWIZJ010000005.1"/>
</dbReference>
<keyword evidence="2" id="KW-1185">Reference proteome</keyword>
<dbReference type="AlphaFoldDB" id="A0A4V2VTA9"/>